<evidence type="ECO:0000256" key="1">
    <source>
        <dbReference type="ARBA" id="ARBA00001946"/>
    </source>
</evidence>
<dbReference type="InterPro" id="IPR020084">
    <property type="entry name" value="NUDIX_hydrolase_CS"/>
</dbReference>
<dbReference type="Gene3D" id="3.90.79.10">
    <property type="entry name" value="Nucleoside Triphosphate Pyrophosphohydrolase"/>
    <property type="match status" value="1"/>
</dbReference>
<evidence type="ECO:0000256" key="2">
    <source>
        <dbReference type="ARBA" id="ARBA00022801"/>
    </source>
</evidence>
<proteinExistence type="predicted"/>
<evidence type="ECO:0000313" key="4">
    <source>
        <dbReference type="EMBL" id="TCZ79252.1"/>
    </source>
</evidence>
<dbReference type="GO" id="GO:0016787">
    <property type="term" value="F:hydrolase activity"/>
    <property type="evidence" value="ECO:0007669"/>
    <property type="project" value="UniProtKB-KW"/>
</dbReference>
<dbReference type="OrthoDB" id="511483at2"/>
<dbReference type="Proteomes" id="UP000295418">
    <property type="component" value="Unassembled WGS sequence"/>
</dbReference>
<dbReference type="AlphaFoldDB" id="A0A4V2WPG2"/>
<dbReference type="CDD" id="cd02883">
    <property type="entry name" value="NUDIX_Hydrolase"/>
    <property type="match status" value="1"/>
</dbReference>
<feature type="domain" description="Nudix hydrolase" evidence="3">
    <location>
        <begin position="23"/>
        <end position="154"/>
    </location>
</feature>
<dbReference type="PROSITE" id="PS51462">
    <property type="entry name" value="NUDIX"/>
    <property type="match status" value="1"/>
</dbReference>
<sequence>MQLIAEIYEEDSKALSTQGIQYDVRRAARAIVMNELGEIALMYAAEEDYHKLPGGGIEANEHVTDALVREMTEEVGADVEILDGLGIVIEYRNKRKFMQISYCYMCKVRGCLENPTFTEDELKAGFELQWLTLTEAIARIEQEFPVHYATEFMHRRDLALLGAAKEWIVRNKR</sequence>
<evidence type="ECO:0000313" key="5">
    <source>
        <dbReference type="Proteomes" id="UP000295418"/>
    </source>
</evidence>
<dbReference type="InterPro" id="IPR000086">
    <property type="entry name" value="NUDIX_hydrolase_dom"/>
</dbReference>
<dbReference type="SUPFAM" id="SSF55811">
    <property type="entry name" value="Nudix"/>
    <property type="match status" value="1"/>
</dbReference>
<reference evidence="4 5" key="1">
    <citation type="submission" date="2019-03" db="EMBL/GenBank/DDBJ databases">
        <authorList>
            <person name="Kim M.K.M."/>
        </authorList>
    </citation>
    <scope>NUCLEOTIDE SEQUENCE [LARGE SCALE GENOMIC DNA]</scope>
    <source>
        <strain evidence="4 5">18JY21-1</strain>
    </source>
</reference>
<protein>
    <submittedName>
        <fullName evidence="4">NUDIX domain-containing protein</fullName>
    </submittedName>
</protein>
<dbReference type="RefSeq" id="WP_132416909.1">
    <property type="nucleotide sequence ID" value="NZ_SKFG01000003.1"/>
</dbReference>
<name>A0A4V2WPG2_9BACL</name>
<dbReference type="PANTHER" id="PTHR43046">
    <property type="entry name" value="GDP-MANNOSE MANNOSYL HYDROLASE"/>
    <property type="match status" value="1"/>
</dbReference>
<keyword evidence="2" id="KW-0378">Hydrolase</keyword>
<dbReference type="PROSITE" id="PS00893">
    <property type="entry name" value="NUDIX_BOX"/>
    <property type="match status" value="1"/>
</dbReference>
<dbReference type="Pfam" id="PF00293">
    <property type="entry name" value="NUDIX"/>
    <property type="match status" value="1"/>
</dbReference>
<dbReference type="InterPro" id="IPR015797">
    <property type="entry name" value="NUDIX_hydrolase-like_dom_sf"/>
</dbReference>
<keyword evidence="5" id="KW-1185">Reference proteome</keyword>
<accession>A0A4V2WPG2</accession>
<comment type="caution">
    <text evidence="4">The sequence shown here is derived from an EMBL/GenBank/DDBJ whole genome shotgun (WGS) entry which is preliminary data.</text>
</comment>
<dbReference type="EMBL" id="SKFG01000003">
    <property type="protein sequence ID" value="TCZ79252.1"/>
    <property type="molecule type" value="Genomic_DNA"/>
</dbReference>
<comment type="cofactor">
    <cofactor evidence="1">
        <name>Mg(2+)</name>
        <dbReference type="ChEBI" id="CHEBI:18420"/>
    </cofactor>
</comment>
<evidence type="ECO:0000259" key="3">
    <source>
        <dbReference type="PROSITE" id="PS51462"/>
    </source>
</evidence>
<gene>
    <name evidence="4" type="ORF">E0485_05110</name>
</gene>
<dbReference type="PANTHER" id="PTHR43046:SF15">
    <property type="entry name" value="MUTT_NUDIX FAMILY PROTEIN"/>
    <property type="match status" value="1"/>
</dbReference>
<organism evidence="4 5">
    <name type="scientific">Paenibacillus albiflavus</name>
    <dbReference type="NCBI Taxonomy" id="2545760"/>
    <lineage>
        <taxon>Bacteria</taxon>
        <taxon>Bacillati</taxon>
        <taxon>Bacillota</taxon>
        <taxon>Bacilli</taxon>
        <taxon>Bacillales</taxon>
        <taxon>Paenibacillaceae</taxon>
        <taxon>Paenibacillus</taxon>
    </lineage>
</organism>